<dbReference type="Pfam" id="PF00984">
    <property type="entry name" value="UDPG_MGDP_dh"/>
    <property type="match status" value="1"/>
</dbReference>
<dbReference type="InterPro" id="IPR036291">
    <property type="entry name" value="NAD(P)-bd_dom_sf"/>
</dbReference>
<comment type="similarity">
    <text evidence="2 7">Belongs to the UDP-glucose/GDP-mannose dehydrogenase family.</text>
</comment>
<gene>
    <name evidence="9" type="ORF">ABZZ21_33850</name>
</gene>
<dbReference type="PIRSF" id="PIRSF000124">
    <property type="entry name" value="UDPglc_GDPman_dh"/>
    <property type="match status" value="1"/>
</dbReference>
<dbReference type="InterPro" id="IPR017476">
    <property type="entry name" value="UDP-Glc/GDP-Man"/>
</dbReference>
<dbReference type="Proteomes" id="UP001550210">
    <property type="component" value="Unassembled WGS sequence"/>
</dbReference>
<evidence type="ECO:0000313" key="10">
    <source>
        <dbReference type="Proteomes" id="UP001550210"/>
    </source>
</evidence>
<name>A0ABV2V6K2_9ACTN</name>
<dbReference type="GO" id="GO:0016491">
    <property type="term" value="F:oxidoreductase activity"/>
    <property type="evidence" value="ECO:0007669"/>
    <property type="project" value="UniProtKB-KW"/>
</dbReference>
<dbReference type="SMART" id="SM00984">
    <property type="entry name" value="UDPG_MGDP_dh_C"/>
    <property type="match status" value="1"/>
</dbReference>
<dbReference type="PIRSF" id="PIRSF500134">
    <property type="entry name" value="UDPglc_DH_bac"/>
    <property type="match status" value="1"/>
</dbReference>
<evidence type="ECO:0000313" key="9">
    <source>
        <dbReference type="EMBL" id="MET9849452.1"/>
    </source>
</evidence>
<dbReference type="SUPFAM" id="SSF51735">
    <property type="entry name" value="NAD(P)-binding Rossmann-fold domains"/>
    <property type="match status" value="1"/>
</dbReference>
<dbReference type="NCBIfam" id="TIGR03026">
    <property type="entry name" value="NDP-sugDHase"/>
    <property type="match status" value="1"/>
</dbReference>
<keyword evidence="5 7" id="KW-0520">NAD</keyword>
<keyword evidence="4 7" id="KW-0560">Oxidoreductase</keyword>
<evidence type="ECO:0000256" key="3">
    <source>
        <dbReference type="ARBA" id="ARBA00012954"/>
    </source>
</evidence>
<organism evidence="9 10">
    <name type="scientific">Streptomyces ossamyceticus</name>
    <dbReference type="NCBI Taxonomy" id="249581"/>
    <lineage>
        <taxon>Bacteria</taxon>
        <taxon>Bacillati</taxon>
        <taxon>Actinomycetota</taxon>
        <taxon>Actinomycetes</taxon>
        <taxon>Kitasatosporales</taxon>
        <taxon>Streptomycetaceae</taxon>
        <taxon>Streptomyces</taxon>
    </lineage>
</organism>
<dbReference type="RefSeq" id="WP_355402011.1">
    <property type="nucleotide sequence ID" value="NZ_JBEXPZ010000053.1"/>
</dbReference>
<dbReference type="InterPro" id="IPR028357">
    <property type="entry name" value="UDPglc_DH_bac"/>
</dbReference>
<evidence type="ECO:0000256" key="2">
    <source>
        <dbReference type="ARBA" id="ARBA00006601"/>
    </source>
</evidence>
<comment type="catalytic activity">
    <reaction evidence="6 7">
        <text>UDP-alpha-D-glucose + 2 NAD(+) + H2O = UDP-alpha-D-glucuronate + 2 NADH + 3 H(+)</text>
        <dbReference type="Rhea" id="RHEA:23596"/>
        <dbReference type="ChEBI" id="CHEBI:15377"/>
        <dbReference type="ChEBI" id="CHEBI:15378"/>
        <dbReference type="ChEBI" id="CHEBI:57540"/>
        <dbReference type="ChEBI" id="CHEBI:57945"/>
        <dbReference type="ChEBI" id="CHEBI:58052"/>
        <dbReference type="ChEBI" id="CHEBI:58885"/>
        <dbReference type="EC" id="1.1.1.22"/>
    </reaction>
</comment>
<evidence type="ECO:0000256" key="4">
    <source>
        <dbReference type="ARBA" id="ARBA00023002"/>
    </source>
</evidence>
<evidence type="ECO:0000256" key="7">
    <source>
        <dbReference type="PIRNR" id="PIRNR000124"/>
    </source>
</evidence>
<dbReference type="PANTHER" id="PTHR43750:SF3">
    <property type="entry name" value="UDP-GLUCOSE 6-DEHYDROGENASE TUAD"/>
    <property type="match status" value="1"/>
</dbReference>
<reference evidence="9 10" key="1">
    <citation type="submission" date="2024-06" db="EMBL/GenBank/DDBJ databases">
        <title>The Natural Products Discovery Center: Release of the First 8490 Sequenced Strains for Exploring Actinobacteria Biosynthetic Diversity.</title>
        <authorList>
            <person name="Kalkreuter E."/>
            <person name="Kautsar S.A."/>
            <person name="Yang D."/>
            <person name="Bader C.D."/>
            <person name="Teijaro C.N."/>
            <person name="Fluegel L."/>
            <person name="Davis C.M."/>
            <person name="Simpson J.R."/>
            <person name="Lauterbach L."/>
            <person name="Steele A.D."/>
            <person name="Gui C."/>
            <person name="Meng S."/>
            <person name="Li G."/>
            <person name="Viehrig K."/>
            <person name="Ye F."/>
            <person name="Su P."/>
            <person name="Kiefer A.F."/>
            <person name="Nichols A."/>
            <person name="Cepeda A.J."/>
            <person name="Yan W."/>
            <person name="Fan B."/>
            <person name="Jiang Y."/>
            <person name="Adhikari A."/>
            <person name="Zheng C.-J."/>
            <person name="Schuster L."/>
            <person name="Cowan T.M."/>
            <person name="Smanski M.J."/>
            <person name="Chevrette M.G."/>
            <person name="De Carvalho L.P.S."/>
            <person name="Shen B."/>
        </authorList>
    </citation>
    <scope>NUCLEOTIDE SEQUENCE [LARGE SCALE GENOMIC DNA]</scope>
    <source>
        <strain evidence="9 10">NPDC006434</strain>
    </source>
</reference>
<dbReference type="SUPFAM" id="SSF52413">
    <property type="entry name" value="UDP-glucose/GDP-mannose dehydrogenase C-terminal domain"/>
    <property type="match status" value="1"/>
</dbReference>
<evidence type="ECO:0000259" key="8">
    <source>
        <dbReference type="SMART" id="SM00984"/>
    </source>
</evidence>
<evidence type="ECO:0000256" key="5">
    <source>
        <dbReference type="ARBA" id="ARBA00023027"/>
    </source>
</evidence>
<comment type="caution">
    <text evidence="9">The sequence shown here is derived from an EMBL/GenBank/DDBJ whole genome shotgun (WGS) entry which is preliminary data.</text>
</comment>
<comment type="pathway">
    <text evidence="1">Nucleotide-sugar biosynthesis; UDP-alpha-D-glucuronate biosynthesis; UDP-alpha-D-glucuronate from UDP-alpha-D-glucose: step 1/1.</text>
</comment>
<dbReference type="Gene3D" id="3.40.50.720">
    <property type="entry name" value="NAD(P)-binding Rossmann-like Domain"/>
    <property type="match status" value="2"/>
</dbReference>
<feature type="domain" description="UDP-glucose/GDP-mannose dehydrogenase C-terminal" evidence="8">
    <location>
        <begin position="317"/>
        <end position="418"/>
    </location>
</feature>
<proteinExistence type="inferred from homology"/>
<evidence type="ECO:0000256" key="6">
    <source>
        <dbReference type="ARBA" id="ARBA00047473"/>
    </source>
</evidence>
<dbReference type="EC" id="1.1.1.22" evidence="3 7"/>
<dbReference type="Pfam" id="PF03720">
    <property type="entry name" value="UDPG_MGDP_dh_C"/>
    <property type="match status" value="1"/>
</dbReference>
<dbReference type="EMBL" id="JBEXPZ010000053">
    <property type="protein sequence ID" value="MET9849452.1"/>
    <property type="molecule type" value="Genomic_DNA"/>
</dbReference>
<dbReference type="PANTHER" id="PTHR43750">
    <property type="entry name" value="UDP-GLUCOSE 6-DEHYDROGENASE TUAD"/>
    <property type="match status" value="1"/>
</dbReference>
<dbReference type="InterPro" id="IPR008927">
    <property type="entry name" value="6-PGluconate_DH-like_C_sf"/>
</dbReference>
<evidence type="ECO:0000256" key="1">
    <source>
        <dbReference type="ARBA" id="ARBA00004701"/>
    </source>
</evidence>
<accession>A0ABV2V6K2</accession>
<dbReference type="Gene3D" id="1.20.5.100">
    <property type="entry name" value="Cytochrome c1, transmembrane anchor, C-terminal"/>
    <property type="match status" value="1"/>
</dbReference>
<dbReference type="InterPro" id="IPR014027">
    <property type="entry name" value="UDP-Glc/GDP-Man_DH_C"/>
</dbReference>
<dbReference type="InterPro" id="IPR036220">
    <property type="entry name" value="UDP-Glc/GDP-Man_DH_C_sf"/>
</dbReference>
<keyword evidence="10" id="KW-1185">Reference proteome</keyword>
<sequence>MRMTVIGTGYVGLVHAVCMADIGHEVVGVDTDEARIAPLTEGRSPIHEPGLDELLTRTLASGRLRFSTSLADAARFADVHFVCVGTPQMPGGEAADVRQVDAVIDDLAPLVRPGSLIIGKSTVPVGTTARLGARLRAVAPHSEVAVNPEFLREGFAVSDTRRPERIVVGAESRRAEMVLREIYEPMLISGARFFSTDPATAELVKVASNAFLATKISFINAMAEVCDAAGADVVTLADAVGQDSRIGHRFLQPGLGFGGSCFPKDIRAFAARAEELGVGEAIAFLRQVDEINLRQRTRTVDLARDLVGGSFTGRHVGVLGAAFKPGSDDVRDSPALEVASAIRREGAEVRVHDPEALDNARRGFPELQYAFDVPKACEDADLVLHLTAWPEYRDISPDRLASVVRSRKILDARDTLDATTWQSAGWTLSALGRPPTNGTYASA</sequence>
<protein>
    <recommendedName>
        <fullName evidence="3 7">UDP-glucose 6-dehydrogenase</fullName>
        <ecNumber evidence="3 7">1.1.1.22</ecNumber>
    </recommendedName>
</protein>
<dbReference type="SUPFAM" id="SSF48179">
    <property type="entry name" value="6-phosphogluconate dehydrogenase C-terminal domain-like"/>
    <property type="match status" value="1"/>
</dbReference>
<dbReference type="InterPro" id="IPR001732">
    <property type="entry name" value="UDP-Glc/GDP-Man_DH_N"/>
</dbReference>
<dbReference type="InterPro" id="IPR014026">
    <property type="entry name" value="UDP-Glc/GDP-Man_DH_dimer"/>
</dbReference>
<dbReference type="Pfam" id="PF03721">
    <property type="entry name" value="UDPG_MGDP_dh_N"/>
    <property type="match status" value="1"/>
</dbReference>